<keyword evidence="2 4" id="KW-1133">Transmembrane helix</keyword>
<evidence type="ECO:0000256" key="4">
    <source>
        <dbReference type="SAM" id="Phobius"/>
    </source>
</evidence>
<comment type="caution">
    <text evidence="6">The sequence shown here is derived from an EMBL/GenBank/DDBJ whole genome shotgun (WGS) entry which is preliminary data.</text>
</comment>
<dbReference type="SUPFAM" id="SSF103473">
    <property type="entry name" value="MFS general substrate transporter"/>
    <property type="match status" value="1"/>
</dbReference>
<name>A0A7X9FPT2_9DELT</name>
<sequence length="432" mass="47563">MKMFSLVPSNIPHQKRKNFINVQIDAIGVGIALAAYPFIPVLLARLGASNMQVGLFSSLPAISGLLFAIPLGRVLENTKSIVRTFSLSRLSVFLSNVAIGLSPLFLAPKQAVILILAITSLVTLPNTLVGLGFTIIMNEVAGPESRYELMSRRWALIQLSFSIVAAAAGFVLSKIPFPLGYAVVFGFLTIGALISYNYSRRIEIPQRSPSRHATANNFPDRIRTLHSLVLEHRALLTFNLRRFLLYLGVFALTPIYPLFFVRQLQASDFWIGSISTAQSITLLLGYFFWTEIRKKQGVRSVLVWGMLGSSFYPFLVSALPTLSLILIAAFISGLFQAAVDLLLFDEMLKRIPAHEQAPLVSYSQSVFYLASIIGPFLGTFFAEHLNLMAALLIGASLRALGAISFCSLDTKDIAEELVRPDEQIGELDLYGK</sequence>
<feature type="transmembrane region" description="Helical" evidence="4">
    <location>
        <begin position="20"/>
        <end position="43"/>
    </location>
</feature>
<dbReference type="InterPro" id="IPR011701">
    <property type="entry name" value="MFS"/>
</dbReference>
<gene>
    <name evidence="6" type="ORF">GYA55_02460</name>
</gene>
<dbReference type="GO" id="GO:0022857">
    <property type="term" value="F:transmembrane transporter activity"/>
    <property type="evidence" value="ECO:0007669"/>
    <property type="project" value="InterPro"/>
</dbReference>
<protein>
    <submittedName>
        <fullName evidence="6">MFS transporter</fullName>
    </submittedName>
</protein>
<dbReference type="Gene3D" id="1.20.1250.20">
    <property type="entry name" value="MFS general substrate transporter like domains"/>
    <property type="match status" value="1"/>
</dbReference>
<dbReference type="PANTHER" id="PTHR23526:SF2">
    <property type="entry name" value="MAJOR FACILITATOR SUPERFAMILY (MFS) PROFILE DOMAIN-CONTAINING PROTEIN"/>
    <property type="match status" value="1"/>
</dbReference>
<dbReference type="PROSITE" id="PS50850">
    <property type="entry name" value="MFS"/>
    <property type="match status" value="1"/>
</dbReference>
<evidence type="ECO:0000313" key="7">
    <source>
        <dbReference type="Proteomes" id="UP000524246"/>
    </source>
</evidence>
<feature type="transmembrane region" description="Helical" evidence="4">
    <location>
        <begin position="301"/>
        <end position="319"/>
    </location>
</feature>
<feature type="transmembrane region" description="Helical" evidence="4">
    <location>
        <begin position="365"/>
        <end position="382"/>
    </location>
</feature>
<organism evidence="6 7">
    <name type="scientific">SAR324 cluster bacterium</name>
    <dbReference type="NCBI Taxonomy" id="2024889"/>
    <lineage>
        <taxon>Bacteria</taxon>
        <taxon>Deltaproteobacteria</taxon>
        <taxon>SAR324 cluster</taxon>
    </lineage>
</organism>
<keyword evidence="1 4" id="KW-0812">Transmembrane</keyword>
<feature type="transmembrane region" description="Helical" evidence="4">
    <location>
        <begin position="55"/>
        <end position="75"/>
    </location>
</feature>
<dbReference type="InterPro" id="IPR052528">
    <property type="entry name" value="Sugar_transport-like"/>
</dbReference>
<dbReference type="Proteomes" id="UP000524246">
    <property type="component" value="Unassembled WGS sequence"/>
</dbReference>
<dbReference type="PANTHER" id="PTHR23526">
    <property type="entry name" value="INTEGRAL MEMBRANE TRANSPORT PROTEIN-RELATED"/>
    <property type="match status" value="1"/>
</dbReference>
<dbReference type="AlphaFoldDB" id="A0A7X9FPT2"/>
<evidence type="ECO:0000256" key="1">
    <source>
        <dbReference type="ARBA" id="ARBA00022692"/>
    </source>
</evidence>
<evidence type="ECO:0000259" key="5">
    <source>
        <dbReference type="PROSITE" id="PS50850"/>
    </source>
</evidence>
<evidence type="ECO:0000256" key="3">
    <source>
        <dbReference type="ARBA" id="ARBA00023136"/>
    </source>
</evidence>
<accession>A0A7X9FPT2</accession>
<feature type="transmembrane region" description="Helical" evidence="4">
    <location>
        <begin position="87"/>
        <end position="106"/>
    </location>
</feature>
<dbReference type="InterPro" id="IPR036259">
    <property type="entry name" value="MFS_trans_sf"/>
</dbReference>
<reference evidence="6 7" key="1">
    <citation type="journal article" date="2020" name="Biotechnol. Biofuels">
        <title>New insights from the biogas microbiome by comprehensive genome-resolved metagenomics of nearly 1600 species originating from multiple anaerobic digesters.</title>
        <authorList>
            <person name="Campanaro S."/>
            <person name="Treu L."/>
            <person name="Rodriguez-R L.M."/>
            <person name="Kovalovszki A."/>
            <person name="Ziels R.M."/>
            <person name="Maus I."/>
            <person name="Zhu X."/>
            <person name="Kougias P.G."/>
            <person name="Basile A."/>
            <person name="Luo G."/>
            <person name="Schluter A."/>
            <person name="Konstantinidis K.T."/>
            <person name="Angelidaki I."/>
        </authorList>
    </citation>
    <scope>NUCLEOTIDE SEQUENCE [LARGE SCALE GENOMIC DNA]</scope>
    <source>
        <strain evidence="6">AS27yjCOA_65</strain>
    </source>
</reference>
<dbReference type="InterPro" id="IPR020846">
    <property type="entry name" value="MFS_dom"/>
</dbReference>
<evidence type="ECO:0000256" key="2">
    <source>
        <dbReference type="ARBA" id="ARBA00022989"/>
    </source>
</evidence>
<dbReference type="EMBL" id="JAAZON010000099">
    <property type="protein sequence ID" value="NMC62011.1"/>
    <property type="molecule type" value="Genomic_DNA"/>
</dbReference>
<dbReference type="Pfam" id="PF07690">
    <property type="entry name" value="MFS_1"/>
    <property type="match status" value="1"/>
</dbReference>
<feature type="transmembrane region" description="Helical" evidence="4">
    <location>
        <begin position="179"/>
        <end position="198"/>
    </location>
</feature>
<evidence type="ECO:0000313" key="6">
    <source>
        <dbReference type="EMBL" id="NMC62011.1"/>
    </source>
</evidence>
<feature type="transmembrane region" description="Helical" evidence="4">
    <location>
        <begin position="269"/>
        <end position="289"/>
    </location>
</feature>
<feature type="transmembrane region" description="Helical" evidence="4">
    <location>
        <begin position="243"/>
        <end position="263"/>
    </location>
</feature>
<feature type="transmembrane region" description="Helical" evidence="4">
    <location>
        <begin position="112"/>
        <end position="133"/>
    </location>
</feature>
<proteinExistence type="predicted"/>
<feature type="transmembrane region" description="Helical" evidence="4">
    <location>
        <begin position="325"/>
        <end position="344"/>
    </location>
</feature>
<feature type="domain" description="Major facilitator superfamily (MFS) profile" evidence="5">
    <location>
        <begin position="234"/>
        <end position="432"/>
    </location>
</feature>
<keyword evidence="3 4" id="KW-0472">Membrane</keyword>
<feature type="transmembrane region" description="Helical" evidence="4">
    <location>
        <begin position="154"/>
        <end position="173"/>
    </location>
</feature>